<protein>
    <recommendedName>
        <fullName evidence="3">SWIM-type domain-containing protein</fullName>
    </recommendedName>
</protein>
<keyword evidence="5" id="KW-1185">Reference proteome</keyword>
<dbReference type="Gene3D" id="1.10.287.110">
    <property type="entry name" value="DnaJ domain"/>
    <property type="match status" value="1"/>
</dbReference>
<accession>A0A150WMV2</accession>
<organism evidence="4 5">
    <name type="scientific">Bdellovibrio bacteriovorus</name>
    <dbReference type="NCBI Taxonomy" id="959"/>
    <lineage>
        <taxon>Bacteria</taxon>
        <taxon>Pseudomonadati</taxon>
        <taxon>Bdellovibrionota</taxon>
        <taxon>Bdellovibrionia</taxon>
        <taxon>Bdellovibrionales</taxon>
        <taxon>Pseudobdellovibrionaceae</taxon>
        <taxon>Bdellovibrio</taxon>
    </lineage>
</organism>
<evidence type="ECO:0000256" key="2">
    <source>
        <dbReference type="SAM" id="Coils"/>
    </source>
</evidence>
<dbReference type="OrthoDB" id="5292107at2"/>
<keyword evidence="1" id="KW-0479">Metal-binding</keyword>
<evidence type="ECO:0000313" key="4">
    <source>
        <dbReference type="EMBL" id="KYG65740.1"/>
    </source>
</evidence>
<dbReference type="InterPro" id="IPR036869">
    <property type="entry name" value="J_dom_sf"/>
</dbReference>
<dbReference type="AlphaFoldDB" id="A0A150WMV2"/>
<evidence type="ECO:0000259" key="3">
    <source>
        <dbReference type="PROSITE" id="PS50966"/>
    </source>
</evidence>
<proteinExistence type="predicted"/>
<comment type="caution">
    <text evidence="4">The sequence shown here is derived from an EMBL/GenBank/DDBJ whole genome shotgun (WGS) entry which is preliminary data.</text>
</comment>
<dbReference type="SUPFAM" id="SSF46565">
    <property type="entry name" value="Chaperone J-domain"/>
    <property type="match status" value="1"/>
</dbReference>
<feature type="domain" description="SWIM-type" evidence="3">
    <location>
        <begin position="51"/>
        <end position="88"/>
    </location>
</feature>
<reference evidence="4 5" key="1">
    <citation type="submission" date="2016-03" db="EMBL/GenBank/DDBJ databases">
        <authorList>
            <person name="Ploux O."/>
        </authorList>
    </citation>
    <scope>NUCLEOTIDE SEQUENCE [LARGE SCALE GENOMIC DNA]</scope>
    <source>
        <strain evidence="4 5">R0</strain>
    </source>
</reference>
<dbReference type="GO" id="GO:0008270">
    <property type="term" value="F:zinc ion binding"/>
    <property type="evidence" value="ECO:0007669"/>
    <property type="project" value="UniProtKB-KW"/>
</dbReference>
<name>A0A150WMV2_BDEBC</name>
<keyword evidence="1" id="KW-0862">Zinc</keyword>
<evidence type="ECO:0000256" key="1">
    <source>
        <dbReference type="PROSITE-ProRule" id="PRU00325"/>
    </source>
</evidence>
<keyword evidence="1" id="KW-0863">Zinc-finger</keyword>
<dbReference type="Proteomes" id="UP000075320">
    <property type="component" value="Unassembled WGS sequence"/>
</dbReference>
<dbReference type="EMBL" id="LUKE01000001">
    <property type="protein sequence ID" value="KYG65740.1"/>
    <property type="molecule type" value="Genomic_DNA"/>
</dbReference>
<evidence type="ECO:0000313" key="5">
    <source>
        <dbReference type="Proteomes" id="UP000075320"/>
    </source>
</evidence>
<dbReference type="RefSeq" id="WP_061833284.1">
    <property type="nucleotide sequence ID" value="NZ_LUKE01000001.1"/>
</dbReference>
<dbReference type="InterPro" id="IPR007527">
    <property type="entry name" value="Znf_SWIM"/>
</dbReference>
<keyword evidence="2" id="KW-0175">Coiled coil</keyword>
<dbReference type="PROSITE" id="PS50966">
    <property type="entry name" value="ZF_SWIM"/>
    <property type="match status" value="1"/>
</dbReference>
<gene>
    <name evidence="4" type="ORF">AZI86_01300</name>
</gene>
<feature type="coiled-coil region" evidence="2">
    <location>
        <begin position="115"/>
        <end position="147"/>
    </location>
</feature>
<sequence>MKSREHWQQFFKPETQTSGDQLVTEKNVVLTVTSDTAINGFVRGGGNAKVSFVSSSIAAEKFTATCSCSRAAKGVFCKHIWAVLMATEEKHPDFLDSKSVVEMGPAPAKPTTSAFKEKQNEFKKLQAERLRIRHKEMRQAKKSLKTKEAKPSKFKVSYPADVQEALDFFNSNGFSFEAHMDEEGLKEARKVLSRIFHPDKGGTHEESLLLNQYYDTLLEYLGS</sequence>
<dbReference type="Pfam" id="PF04434">
    <property type="entry name" value="SWIM"/>
    <property type="match status" value="1"/>
</dbReference>